<organism evidence="1 2">
    <name type="scientific">Mycoplasma haemocanis (strain Illinois)</name>
    <dbReference type="NCBI Taxonomy" id="1111676"/>
    <lineage>
        <taxon>Bacteria</taxon>
        <taxon>Bacillati</taxon>
        <taxon>Mycoplasmatota</taxon>
        <taxon>Mollicutes</taxon>
        <taxon>Mycoplasmataceae</taxon>
        <taxon>Mycoplasma</taxon>
    </lineage>
</organism>
<dbReference type="Proteomes" id="UP000009135">
    <property type="component" value="Chromosome"/>
</dbReference>
<proteinExistence type="predicted"/>
<dbReference type="AlphaFoldDB" id="H6N6U4"/>
<evidence type="ECO:0000313" key="1">
    <source>
        <dbReference type="EMBL" id="AEW45366.1"/>
    </source>
</evidence>
<keyword evidence="2" id="KW-1185">Reference proteome</keyword>
<dbReference type="HOGENOM" id="CLU_2047088_0_0_14"/>
<dbReference type="EMBL" id="CP003199">
    <property type="protein sequence ID" value="AEW45366.1"/>
    <property type="molecule type" value="Genomic_DNA"/>
</dbReference>
<reference evidence="1 2" key="1">
    <citation type="journal article" date="2012" name="J. Bacteriol.">
        <title>Complete genome sequence of Mycoplasma haemocanis strain Illinois.</title>
        <authorList>
            <person name="do Nascimento N.C."/>
            <person name="Guimaraes A.M."/>
            <person name="Santos A.P."/>
            <person name="Sanmiguel P.J."/>
            <person name="Messick J.B."/>
        </authorList>
    </citation>
    <scope>NUCLEOTIDE SEQUENCE [LARGE SCALE GENOMIC DNA]</scope>
    <source>
        <strain evidence="1 2">Illinois</strain>
    </source>
</reference>
<sequence>MENLKLLGLCGLCGAGVVGAACTGYVFIQPKNVSEELSKRGKVPLTFDGNKDDAVWQKLLEKHKQSNGSNNPPKISGFTDSSADIKALKEKCKTLLLTKKGDSNWDSSYIDASNWCVKPESSST</sequence>
<dbReference type="PROSITE" id="PS51257">
    <property type="entry name" value="PROKAR_LIPOPROTEIN"/>
    <property type="match status" value="1"/>
</dbReference>
<gene>
    <name evidence="1" type="ordered locus">MHC_02510</name>
</gene>
<evidence type="ECO:0000313" key="2">
    <source>
        <dbReference type="Proteomes" id="UP000009135"/>
    </source>
</evidence>
<evidence type="ECO:0008006" key="3">
    <source>
        <dbReference type="Google" id="ProtNLM"/>
    </source>
</evidence>
<dbReference type="KEGG" id="mhe:MHC_02510"/>
<accession>H6N6U4</accession>
<protein>
    <recommendedName>
        <fullName evidence="3">Lipoprotein</fullName>
    </recommendedName>
</protein>
<name>H6N6U4_MYCHN</name>